<evidence type="ECO:0000313" key="2">
    <source>
        <dbReference type="Proteomes" id="UP000366872"/>
    </source>
</evidence>
<reference evidence="1 2" key="1">
    <citation type="submission" date="2019-04" db="EMBL/GenBank/DDBJ databases">
        <authorList>
            <person name="Van Vliet M D."/>
        </authorList>
    </citation>
    <scope>NUCLEOTIDE SEQUENCE [LARGE SCALE GENOMIC DNA]</scope>
    <source>
        <strain evidence="1 2">F1</strain>
    </source>
</reference>
<dbReference type="EMBL" id="CAAHFG010000001">
    <property type="protein sequence ID" value="VGO13412.1"/>
    <property type="molecule type" value="Genomic_DNA"/>
</dbReference>
<keyword evidence="2" id="KW-1185">Reference proteome</keyword>
<gene>
    <name evidence="1" type="ORF">PDESU_01969</name>
</gene>
<accession>A0A6C2U0G1</accession>
<dbReference type="Proteomes" id="UP000366872">
    <property type="component" value="Unassembled WGS sequence"/>
</dbReference>
<proteinExistence type="predicted"/>
<sequence>MNRKTVTRLLLITALTCSTGTMFKLRCTHCKGTGFHAGTNIVCIFCCGKGYK</sequence>
<dbReference type="AlphaFoldDB" id="A0A6C2U0G1"/>
<protein>
    <submittedName>
        <fullName evidence="1">Uncharacterized protein</fullName>
    </submittedName>
</protein>
<dbReference type="RefSeq" id="WP_168442124.1">
    <property type="nucleotide sequence ID" value="NZ_CAAHFG010000001.1"/>
</dbReference>
<evidence type="ECO:0000313" key="1">
    <source>
        <dbReference type="EMBL" id="VGO13412.1"/>
    </source>
</evidence>
<organism evidence="1 2">
    <name type="scientific">Pontiella desulfatans</name>
    <dbReference type="NCBI Taxonomy" id="2750659"/>
    <lineage>
        <taxon>Bacteria</taxon>
        <taxon>Pseudomonadati</taxon>
        <taxon>Kiritimatiellota</taxon>
        <taxon>Kiritimatiellia</taxon>
        <taxon>Kiritimatiellales</taxon>
        <taxon>Pontiellaceae</taxon>
        <taxon>Pontiella</taxon>
    </lineage>
</organism>
<name>A0A6C2U0G1_PONDE</name>